<evidence type="ECO:0000313" key="1">
    <source>
        <dbReference type="EMBL" id="SHN50432.1"/>
    </source>
</evidence>
<dbReference type="STRING" id="1121395.SAMN02745215_00181"/>
<dbReference type="Proteomes" id="UP000184010">
    <property type="component" value="Unassembled WGS sequence"/>
</dbReference>
<organism evidence="1 2">
    <name type="scientific">Desulfitobacterium chlororespirans DSM 11544</name>
    <dbReference type="NCBI Taxonomy" id="1121395"/>
    <lineage>
        <taxon>Bacteria</taxon>
        <taxon>Bacillati</taxon>
        <taxon>Bacillota</taxon>
        <taxon>Clostridia</taxon>
        <taxon>Eubacteriales</taxon>
        <taxon>Desulfitobacteriaceae</taxon>
        <taxon>Desulfitobacterium</taxon>
    </lineage>
</organism>
<protein>
    <submittedName>
        <fullName evidence="1">Uncharacterized protein</fullName>
    </submittedName>
</protein>
<name>A0A1M7RWP3_9FIRM</name>
<gene>
    <name evidence="1" type="ORF">SAMN02745215_00181</name>
</gene>
<dbReference type="EMBL" id="FRDN01000003">
    <property type="protein sequence ID" value="SHN50432.1"/>
    <property type="molecule type" value="Genomic_DNA"/>
</dbReference>
<dbReference type="AlphaFoldDB" id="A0A1M7RWP3"/>
<keyword evidence="2" id="KW-1185">Reference proteome</keyword>
<sequence length="126" mass="14178">MNQVISDSIFLAKLDETFRTKSIHVADYFFQETEGKTYFSQRRTITDQDMVDNISQLAEVFCVFLETVSWRDLSLNPTFGEYSAIVGGADADFIADNCVVDLKTSSKLDYKGDDFAQVLGYAVNSL</sequence>
<dbReference type="RefSeq" id="WP_143153405.1">
    <property type="nucleotide sequence ID" value="NZ_FRDN01000003.1"/>
</dbReference>
<evidence type="ECO:0000313" key="2">
    <source>
        <dbReference type="Proteomes" id="UP000184010"/>
    </source>
</evidence>
<reference evidence="2" key="1">
    <citation type="submission" date="2016-12" db="EMBL/GenBank/DDBJ databases">
        <authorList>
            <person name="Varghese N."/>
            <person name="Submissions S."/>
        </authorList>
    </citation>
    <scope>NUCLEOTIDE SEQUENCE [LARGE SCALE GENOMIC DNA]</scope>
    <source>
        <strain evidence="2">DSM 11544</strain>
    </source>
</reference>
<accession>A0A1M7RWP3</accession>
<proteinExistence type="predicted"/>